<keyword evidence="3" id="KW-0206">Cytoskeleton</keyword>
<dbReference type="PANTHER" id="PTHR47174">
    <property type="entry name" value="BRIDGING INTEGRATOR 3"/>
    <property type="match status" value="1"/>
</dbReference>
<dbReference type="RefSeq" id="XP_041404810.1">
    <property type="nucleotide sequence ID" value="XM_041548876.1"/>
</dbReference>
<dbReference type="PROSITE" id="PS51021">
    <property type="entry name" value="BAR"/>
    <property type="match status" value="1"/>
</dbReference>
<dbReference type="GO" id="GO:0051666">
    <property type="term" value="P:actin cortical patch localization"/>
    <property type="evidence" value="ECO:0007669"/>
    <property type="project" value="InterPro"/>
</dbReference>
<dbReference type="GO" id="GO:0097320">
    <property type="term" value="P:plasma membrane tubulation"/>
    <property type="evidence" value="ECO:0007669"/>
    <property type="project" value="TreeGrafter"/>
</dbReference>
<accession>A0A8H2VCH7</accession>
<dbReference type="FunFam" id="1.20.1270.60:FF:000014">
    <property type="entry name" value="Protein hob3, variant"/>
    <property type="match status" value="1"/>
</dbReference>
<dbReference type="Proteomes" id="UP000644660">
    <property type="component" value="Unassembled WGS sequence"/>
</dbReference>
<sequence>MSWGGFKKAVHRASNTVIIKDIDKINDKDFELEERKYGTLKKNCQQLVTESKGYLDSFRIVSSSQLKIAEVLQNLNNDVDSTTKGSSHQNANESYLQIVQDLDSQVMKRLDEPYIETVMNPSLKFERYFKEIDEAIVKRHHKRNDYEAAKAKVRRLTDKPSKDVNKLPTCEKELQLSKEIYESLNNQLKQELPQLIQLRVPYFEPSFEALVKIQYRFSTESYTKLSQVQQYIDPQLRNHYIDGTLDRNIENLLNQMKNLDICTLGFAT</sequence>
<dbReference type="GO" id="GO:0008289">
    <property type="term" value="F:lipid binding"/>
    <property type="evidence" value="ECO:0007669"/>
    <property type="project" value="TreeGrafter"/>
</dbReference>
<dbReference type="AlphaFoldDB" id="A0A8H2VCH7"/>
<protein>
    <submittedName>
        <fullName evidence="6">Similar to Saccharomyces cerevisiae YCR009C RVS161 Amphiphysin-like lipid raft protein</fullName>
    </submittedName>
</protein>
<proteinExistence type="predicted"/>
<evidence type="ECO:0000256" key="4">
    <source>
        <dbReference type="SAM" id="Coils"/>
    </source>
</evidence>
<evidence type="ECO:0000313" key="6">
    <source>
        <dbReference type="EMBL" id="CAB4252772.1"/>
    </source>
</evidence>
<dbReference type="InterPro" id="IPR004148">
    <property type="entry name" value="BAR_dom"/>
</dbReference>
<keyword evidence="4" id="KW-0175">Coiled coil</keyword>
<dbReference type="InterPro" id="IPR046982">
    <property type="entry name" value="BIN3/RVS161-like"/>
</dbReference>
<feature type="coiled-coil region" evidence="4">
    <location>
        <begin position="139"/>
        <end position="191"/>
    </location>
</feature>
<gene>
    <name evidence="6" type="ORF">KABA2_02S04070</name>
</gene>
<evidence type="ECO:0000313" key="7">
    <source>
        <dbReference type="Proteomes" id="UP000644660"/>
    </source>
</evidence>
<evidence type="ECO:0000256" key="1">
    <source>
        <dbReference type="ARBA" id="ARBA00004245"/>
    </source>
</evidence>
<dbReference type="GO" id="GO:0031097">
    <property type="term" value="C:medial cortex"/>
    <property type="evidence" value="ECO:0007669"/>
    <property type="project" value="TreeGrafter"/>
</dbReference>
<dbReference type="Pfam" id="PF03114">
    <property type="entry name" value="BAR"/>
    <property type="match status" value="1"/>
</dbReference>
<reference evidence="6 7" key="1">
    <citation type="submission" date="2020-05" db="EMBL/GenBank/DDBJ databases">
        <authorList>
            <person name="Casaregola S."/>
            <person name="Devillers H."/>
            <person name="Grondin C."/>
        </authorList>
    </citation>
    <scope>NUCLEOTIDE SEQUENCE [LARGE SCALE GENOMIC DNA]</scope>
    <source>
        <strain evidence="6 7">CLIB 1767</strain>
    </source>
</reference>
<dbReference type="InterPro" id="IPR027267">
    <property type="entry name" value="AH/BAR_dom_sf"/>
</dbReference>
<dbReference type="GO" id="GO:1990528">
    <property type="term" value="C:Rvs161p-Rvs167p complex"/>
    <property type="evidence" value="ECO:0007669"/>
    <property type="project" value="TreeGrafter"/>
</dbReference>
<dbReference type="SUPFAM" id="SSF103657">
    <property type="entry name" value="BAR/IMD domain-like"/>
    <property type="match status" value="1"/>
</dbReference>
<dbReference type="GO" id="GO:0043332">
    <property type="term" value="C:mating projection tip"/>
    <property type="evidence" value="ECO:0007669"/>
    <property type="project" value="TreeGrafter"/>
</dbReference>
<feature type="domain" description="BAR" evidence="5">
    <location>
        <begin position="15"/>
        <end position="241"/>
    </location>
</feature>
<dbReference type="Gene3D" id="1.20.1270.60">
    <property type="entry name" value="Arfaptin homology (AH) domain/BAR domain"/>
    <property type="match status" value="1"/>
</dbReference>
<dbReference type="GeneID" id="64855910"/>
<dbReference type="GO" id="GO:0030479">
    <property type="term" value="C:actin cortical patch"/>
    <property type="evidence" value="ECO:0007669"/>
    <property type="project" value="TreeGrafter"/>
</dbReference>
<dbReference type="EMBL" id="CAEFZW010000002">
    <property type="protein sequence ID" value="CAB4252772.1"/>
    <property type="molecule type" value="Genomic_DNA"/>
</dbReference>
<evidence type="ECO:0000256" key="3">
    <source>
        <dbReference type="ARBA" id="ARBA00023212"/>
    </source>
</evidence>
<dbReference type="OrthoDB" id="446293at2759"/>
<evidence type="ECO:0000259" key="5">
    <source>
        <dbReference type="PROSITE" id="PS51021"/>
    </source>
</evidence>
<name>A0A8H2VCH7_9SACH</name>
<keyword evidence="2" id="KW-0963">Cytoplasm</keyword>
<dbReference type="PANTHER" id="PTHR47174:SF3">
    <property type="entry name" value="BRIDGING INTEGRATOR 3"/>
    <property type="match status" value="1"/>
</dbReference>
<keyword evidence="7" id="KW-1185">Reference proteome</keyword>
<comment type="caution">
    <text evidence="6">The sequence shown here is derived from an EMBL/GenBank/DDBJ whole genome shotgun (WGS) entry which is preliminary data.</text>
</comment>
<comment type="subcellular location">
    <subcellularLocation>
        <location evidence="1">Cytoplasm</location>
        <location evidence="1">Cytoskeleton</location>
    </subcellularLocation>
</comment>
<dbReference type="GO" id="GO:0006897">
    <property type="term" value="P:endocytosis"/>
    <property type="evidence" value="ECO:0007669"/>
    <property type="project" value="InterPro"/>
</dbReference>
<dbReference type="SMART" id="SM00721">
    <property type="entry name" value="BAR"/>
    <property type="match status" value="1"/>
</dbReference>
<evidence type="ECO:0000256" key="2">
    <source>
        <dbReference type="ARBA" id="ARBA00022490"/>
    </source>
</evidence>
<organism evidence="6 7">
    <name type="scientific">Maudiozyma barnettii</name>
    <dbReference type="NCBI Taxonomy" id="61262"/>
    <lineage>
        <taxon>Eukaryota</taxon>
        <taxon>Fungi</taxon>
        <taxon>Dikarya</taxon>
        <taxon>Ascomycota</taxon>
        <taxon>Saccharomycotina</taxon>
        <taxon>Saccharomycetes</taxon>
        <taxon>Saccharomycetales</taxon>
        <taxon>Saccharomycetaceae</taxon>
        <taxon>Maudiozyma</taxon>
    </lineage>
</organism>